<evidence type="ECO:0000313" key="2">
    <source>
        <dbReference type="EMBL" id="MEC4718508.1"/>
    </source>
</evidence>
<evidence type="ECO:0000259" key="1">
    <source>
        <dbReference type="PROSITE" id="PS50075"/>
    </source>
</evidence>
<name>A0ABU6J4F3_9BURK</name>
<dbReference type="Proteomes" id="UP001352263">
    <property type="component" value="Unassembled WGS sequence"/>
</dbReference>
<dbReference type="InterPro" id="IPR009081">
    <property type="entry name" value="PP-bd_ACP"/>
</dbReference>
<feature type="domain" description="Carrier" evidence="1">
    <location>
        <begin position="5"/>
        <end position="82"/>
    </location>
</feature>
<dbReference type="PROSITE" id="PS50075">
    <property type="entry name" value="CARRIER"/>
    <property type="match status" value="1"/>
</dbReference>
<dbReference type="InterPro" id="IPR036736">
    <property type="entry name" value="ACP-like_sf"/>
</dbReference>
<comment type="caution">
    <text evidence="2">The sequence shown here is derived from an EMBL/GenBank/DDBJ whole genome shotgun (WGS) entry which is preliminary data.</text>
</comment>
<evidence type="ECO:0000313" key="3">
    <source>
        <dbReference type="Proteomes" id="UP001352263"/>
    </source>
</evidence>
<dbReference type="Gene3D" id="1.10.1200.10">
    <property type="entry name" value="ACP-like"/>
    <property type="match status" value="1"/>
</dbReference>
<accession>A0ABU6J4F3</accession>
<sequence>MTITIDIDTEQQSVLDIVARAAQRPAGTLKPDDLLTDLGIDSLAFIMLVLDIEQALGRSAFNMETVGNLRTVGDLLAPLNSR</sequence>
<organism evidence="2 3">
    <name type="scientific">Noviherbaspirillum album</name>
    <dbReference type="NCBI Taxonomy" id="3080276"/>
    <lineage>
        <taxon>Bacteria</taxon>
        <taxon>Pseudomonadati</taxon>
        <taxon>Pseudomonadota</taxon>
        <taxon>Betaproteobacteria</taxon>
        <taxon>Burkholderiales</taxon>
        <taxon>Oxalobacteraceae</taxon>
        <taxon>Noviherbaspirillum</taxon>
    </lineage>
</organism>
<proteinExistence type="predicted"/>
<dbReference type="Pfam" id="PF00550">
    <property type="entry name" value="PP-binding"/>
    <property type="match status" value="1"/>
</dbReference>
<gene>
    <name evidence="2" type="ORF">RY831_05075</name>
</gene>
<dbReference type="RefSeq" id="WP_326505244.1">
    <property type="nucleotide sequence ID" value="NZ_JAWIIV010000003.1"/>
</dbReference>
<protein>
    <submittedName>
        <fullName evidence="2">Acyl carrier protein</fullName>
    </submittedName>
</protein>
<reference evidence="2 3" key="1">
    <citation type="submission" date="2023-10" db="EMBL/GenBank/DDBJ databases">
        <title>Noviherbaspirillum sp. CPCC 100848 genome assembly.</title>
        <authorList>
            <person name="Li X.Y."/>
            <person name="Fang X.M."/>
        </authorList>
    </citation>
    <scope>NUCLEOTIDE SEQUENCE [LARGE SCALE GENOMIC DNA]</scope>
    <source>
        <strain evidence="2 3">CPCC 100848</strain>
    </source>
</reference>
<dbReference type="EMBL" id="JAWIIV010000003">
    <property type="protein sequence ID" value="MEC4718508.1"/>
    <property type="molecule type" value="Genomic_DNA"/>
</dbReference>
<keyword evidence="3" id="KW-1185">Reference proteome</keyword>
<dbReference type="SUPFAM" id="SSF47336">
    <property type="entry name" value="ACP-like"/>
    <property type="match status" value="1"/>
</dbReference>